<keyword evidence="5" id="KW-0456">Lyase</keyword>
<evidence type="ECO:0000256" key="3">
    <source>
        <dbReference type="ARBA" id="ARBA00022723"/>
    </source>
</evidence>
<accession>A0A438ELE7</accession>
<organism evidence="7 8">
    <name type="scientific">Vitis vinifera</name>
    <name type="common">Grape</name>
    <dbReference type="NCBI Taxonomy" id="29760"/>
    <lineage>
        <taxon>Eukaryota</taxon>
        <taxon>Viridiplantae</taxon>
        <taxon>Streptophyta</taxon>
        <taxon>Embryophyta</taxon>
        <taxon>Tracheophyta</taxon>
        <taxon>Spermatophyta</taxon>
        <taxon>Magnoliopsida</taxon>
        <taxon>eudicotyledons</taxon>
        <taxon>Gunneridae</taxon>
        <taxon>Pentapetalae</taxon>
        <taxon>rosids</taxon>
        <taxon>Vitales</taxon>
        <taxon>Vitaceae</taxon>
        <taxon>Viteae</taxon>
        <taxon>Vitis</taxon>
    </lineage>
</organism>
<dbReference type="PANTHER" id="PTHR24286:SF302">
    <property type="entry name" value="ALLENE OXIDE SYNTHASE 2"/>
    <property type="match status" value="1"/>
</dbReference>
<name>A0A438ELE7_VITVI</name>
<proteinExistence type="inferred from homology"/>
<dbReference type="InterPro" id="IPR002403">
    <property type="entry name" value="Cyt_P450_E_grp-IV"/>
</dbReference>
<gene>
    <name evidence="7" type="primary">AOS3_10</name>
    <name evidence="7" type="ORF">CK203_088298</name>
</gene>
<protein>
    <submittedName>
        <fullName evidence="7">Allene oxide synthase 3</fullName>
    </submittedName>
</protein>
<dbReference type="InterPro" id="IPR036396">
    <property type="entry name" value="Cyt_P450_sf"/>
</dbReference>
<dbReference type="EMBL" id="QGNW01001253">
    <property type="protein sequence ID" value="RVW48435.1"/>
    <property type="molecule type" value="Genomic_DNA"/>
</dbReference>
<dbReference type="Gene3D" id="1.10.630.10">
    <property type="entry name" value="Cytochrome P450"/>
    <property type="match status" value="1"/>
</dbReference>
<dbReference type="GO" id="GO:0005506">
    <property type="term" value="F:iron ion binding"/>
    <property type="evidence" value="ECO:0007669"/>
    <property type="project" value="InterPro"/>
</dbReference>
<dbReference type="PANTHER" id="PTHR24286">
    <property type="entry name" value="CYTOCHROME P450 26"/>
    <property type="match status" value="1"/>
</dbReference>
<evidence type="ECO:0000256" key="4">
    <source>
        <dbReference type="ARBA" id="ARBA00023004"/>
    </source>
</evidence>
<sequence>MASFAYQWCVSFEYFNCSITCRDIYSGGQHACVLFQVCIPFYFTPPLPDFRNVILVFFFFLFSIRASVTENSRRLWITLLWSHKGSFRLLLQSRAGRVLQNPDAEISFHSLQSQHAARPLHLFRLQGGCSSRRRQLSRSFRLFKVEKRNVLDGTFMPSTDLTGGYRVLAFLDPSEPKHDLLKRFSFSLLASRHRDFIPVFRSGLPDLFTTIEDDVSSKGKANFNNIADGMYFNFVFRLICGKDPSDAKIRSEGPNIFSKWLFLQLSPLMTLGLSMLPNFIEDLLLHTFPLPPFLVKSDYNKLYKAFYESASSVLDEGERMGLNRDEACHNLVFLAGFSTFGGMKVLFPPLIKWVGLAGEKLHRELADEIRTVVKAEGGVTFAALDKMALTKSVVYEALRIAPPVPFQYGKAREDMVIHSHDAAFEIKKGEMIFGYQPFATKDPKVFENPEDFVAHRFMGEGEKLLKYVYWSNGRETDNPTAENKQCSGKDLVVLISKLMLVEIFLRYDTFEVESGTMLLGSAVLFKSLTKSSYT</sequence>
<keyword evidence="3 6" id="KW-0479">Metal-binding</keyword>
<feature type="binding site" description="axial binding residue" evidence="6">
    <location>
        <position position="486"/>
    </location>
    <ligand>
        <name>heme</name>
        <dbReference type="ChEBI" id="CHEBI:30413"/>
    </ligand>
    <ligandPart>
        <name>Fe</name>
        <dbReference type="ChEBI" id="CHEBI:18248"/>
    </ligandPart>
</feature>
<dbReference type="GO" id="GO:0006631">
    <property type="term" value="P:fatty acid metabolic process"/>
    <property type="evidence" value="ECO:0007669"/>
    <property type="project" value="UniProtKB-ARBA"/>
</dbReference>
<evidence type="ECO:0000256" key="6">
    <source>
        <dbReference type="PIRSR" id="PIRSR602403-1"/>
    </source>
</evidence>
<dbReference type="CDD" id="cd11071">
    <property type="entry name" value="CYP74"/>
    <property type="match status" value="1"/>
</dbReference>
<comment type="similarity">
    <text evidence="1">Belongs to the cytochrome P450 family.</text>
</comment>
<dbReference type="PRINTS" id="PR00465">
    <property type="entry name" value="EP450IV"/>
</dbReference>
<reference evidence="7 8" key="1">
    <citation type="journal article" date="2018" name="PLoS Genet.">
        <title>Population sequencing reveals clonal diversity and ancestral inbreeding in the grapevine cultivar Chardonnay.</title>
        <authorList>
            <person name="Roach M.J."/>
            <person name="Johnson D.L."/>
            <person name="Bohlmann J."/>
            <person name="van Vuuren H.J."/>
            <person name="Jones S.J."/>
            <person name="Pretorius I.S."/>
            <person name="Schmidt S.A."/>
            <person name="Borneman A.R."/>
        </authorList>
    </citation>
    <scope>NUCLEOTIDE SEQUENCE [LARGE SCALE GENOMIC DNA]</scope>
    <source>
        <strain evidence="8">cv. Chardonnay</strain>
        <tissue evidence="7">Leaf</tissue>
    </source>
</reference>
<dbReference type="GO" id="GO:0004497">
    <property type="term" value="F:monooxygenase activity"/>
    <property type="evidence" value="ECO:0007669"/>
    <property type="project" value="InterPro"/>
</dbReference>
<dbReference type="Pfam" id="PF00067">
    <property type="entry name" value="p450"/>
    <property type="match status" value="1"/>
</dbReference>
<keyword evidence="4 6" id="KW-0408">Iron</keyword>
<comment type="cofactor">
    <cofactor evidence="6">
        <name>heme</name>
        <dbReference type="ChEBI" id="CHEBI:30413"/>
    </cofactor>
</comment>
<dbReference type="GO" id="GO:0016705">
    <property type="term" value="F:oxidoreductase activity, acting on paired donors, with incorporation or reduction of molecular oxygen"/>
    <property type="evidence" value="ECO:0007669"/>
    <property type="project" value="InterPro"/>
</dbReference>
<evidence type="ECO:0000256" key="5">
    <source>
        <dbReference type="ARBA" id="ARBA00023239"/>
    </source>
</evidence>
<dbReference type="GO" id="GO:0020037">
    <property type="term" value="F:heme binding"/>
    <property type="evidence" value="ECO:0007669"/>
    <property type="project" value="InterPro"/>
</dbReference>
<evidence type="ECO:0000313" key="7">
    <source>
        <dbReference type="EMBL" id="RVW48435.1"/>
    </source>
</evidence>
<evidence type="ECO:0000313" key="8">
    <source>
        <dbReference type="Proteomes" id="UP000288805"/>
    </source>
</evidence>
<comment type="caution">
    <text evidence="7">The sequence shown here is derived from an EMBL/GenBank/DDBJ whole genome shotgun (WGS) entry which is preliminary data.</text>
</comment>
<keyword evidence="2 6" id="KW-0349">Heme</keyword>
<dbReference type="InterPro" id="IPR001128">
    <property type="entry name" value="Cyt_P450"/>
</dbReference>
<evidence type="ECO:0000256" key="2">
    <source>
        <dbReference type="ARBA" id="ARBA00022617"/>
    </source>
</evidence>
<dbReference type="FunFam" id="1.10.630.10:FF:000024">
    <property type="entry name" value="Allene oxide synthase, chloroplastic"/>
    <property type="match status" value="1"/>
</dbReference>
<dbReference type="Proteomes" id="UP000288805">
    <property type="component" value="Unassembled WGS sequence"/>
</dbReference>
<dbReference type="SUPFAM" id="SSF48264">
    <property type="entry name" value="Cytochrome P450"/>
    <property type="match status" value="1"/>
</dbReference>
<dbReference type="AlphaFoldDB" id="A0A438ELE7"/>
<evidence type="ECO:0000256" key="1">
    <source>
        <dbReference type="ARBA" id="ARBA00010617"/>
    </source>
</evidence>
<dbReference type="GO" id="GO:0016829">
    <property type="term" value="F:lyase activity"/>
    <property type="evidence" value="ECO:0007669"/>
    <property type="project" value="UniProtKB-KW"/>
</dbReference>